<evidence type="ECO:0000313" key="3">
    <source>
        <dbReference type="EMBL" id="CAH0105032.1"/>
    </source>
</evidence>
<feature type="disulfide bond" evidence="1">
    <location>
        <begin position="56"/>
        <end position="90"/>
    </location>
</feature>
<dbReference type="Pfam" id="PF01549">
    <property type="entry name" value="ShK"/>
    <property type="match status" value="2"/>
</dbReference>
<feature type="domain" description="ShKT" evidence="2">
    <location>
        <begin position="56"/>
        <end position="90"/>
    </location>
</feature>
<proteinExistence type="predicted"/>
<dbReference type="Proteomes" id="UP000789390">
    <property type="component" value="Unassembled WGS sequence"/>
</dbReference>
<comment type="caution">
    <text evidence="3">The sequence shown here is derived from an EMBL/GenBank/DDBJ whole genome shotgun (WGS) entry which is preliminary data.</text>
</comment>
<sequence length="139" mass="15141">MLMSWLKKATVELELNGAPAVEVQLETLVDAKMDMSTDPLLAVDGKTAVDPNNGECSNLNDNCIRWAKGGECQKNEEYIEIYCRKSCLLCNEPAAAATSAKSECVDDDHYCPVWATEGDGCKGNPGFMLLHCRKSCGEC</sequence>
<reference evidence="3" key="1">
    <citation type="submission" date="2021-11" db="EMBL/GenBank/DDBJ databases">
        <authorList>
            <person name="Schell T."/>
        </authorList>
    </citation>
    <scope>NUCLEOTIDE SEQUENCE</scope>
    <source>
        <strain evidence="3">M5</strain>
    </source>
</reference>
<organism evidence="3 4">
    <name type="scientific">Daphnia galeata</name>
    <dbReference type="NCBI Taxonomy" id="27404"/>
    <lineage>
        <taxon>Eukaryota</taxon>
        <taxon>Metazoa</taxon>
        <taxon>Ecdysozoa</taxon>
        <taxon>Arthropoda</taxon>
        <taxon>Crustacea</taxon>
        <taxon>Branchiopoda</taxon>
        <taxon>Diplostraca</taxon>
        <taxon>Cladocera</taxon>
        <taxon>Anomopoda</taxon>
        <taxon>Daphniidae</taxon>
        <taxon>Daphnia</taxon>
    </lineage>
</organism>
<keyword evidence="4" id="KW-1185">Reference proteome</keyword>
<name>A0A8J2W4L0_9CRUS</name>
<dbReference type="PROSITE" id="PS51670">
    <property type="entry name" value="SHKT"/>
    <property type="match status" value="2"/>
</dbReference>
<accession>A0A8J2W4L0</accession>
<dbReference type="AlphaFoldDB" id="A0A8J2W4L0"/>
<dbReference type="InterPro" id="IPR003582">
    <property type="entry name" value="ShKT_dom"/>
</dbReference>
<dbReference type="EMBL" id="CAKKLH010000168">
    <property type="protein sequence ID" value="CAH0105032.1"/>
    <property type="molecule type" value="Genomic_DNA"/>
</dbReference>
<comment type="caution">
    <text evidence="1">Lacks conserved residue(s) required for the propagation of feature annotation.</text>
</comment>
<keyword evidence="1" id="KW-1015">Disulfide bond</keyword>
<dbReference type="SMART" id="SM00254">
    <property type="entry name" value="ShKT"/>
    <property type="match status" value="2"/>
</dbReference>
<protein>
    <recommendedName>
        <fullName evidence="2">ShKT domain-containing protein</fullName>
    </recommendedName>
</protein>
<dbReference type="OrthoDB" id="291007at2759"/>
<evidence type="ECO:0000256" key="1">
    <source>
        <dbReference type="PROSITE-ProRule" id="PRU01005"/>
    </source>
</evidence>
<evidence type="ECO:0000313" key="4">
    <source>
        <dbReference type="Proteomes" id="UP000789390"/>
    </source>
</evidence>
<evidence type="ECO:0000259" key="2">
    <source>
        <dbReference type="PROSITE" id="PS51670"/>
    </source>
</evidence>
<gene>
    <name evidence="3" type="ORF">DGAL_LOCUS7988</name>
</gene>
<feature type="domain" description="ShKT" evidence="2">
    <location>
        <begin position="104"/>
        <end position="139"/>
    </location>
</feature>